<dbReference type="AlphaFoldDB" id="A0A9D4V2L9"/>
<reference evidence="1" key="1">
    <citation type="submission" date="2021-01" db="EMBL/GenBank/DDBJ databases">
        <title>Adiantum capillus-veneris genome.</title>
        <authorList>
            <person name="Fang Y."/>
            <person name="Liao Q."/>
        </authorList>
    </citation>
    <scope>NUCLEOTIDE SEQUENCE</scope>
    <source>
        <strain evidence="1">H3</strain>
        <tissue evidence="1">Leaf</tissue>
    </source>
</reference>
<dbReference type="EMBL" id="JABFUD020000006">
    <property type="protein sequence ID" value="KAI5078631.1"/>
    <property type="molecule type" value="Genomic_DNA"/>
</dbReference>
<proteinExistence type="predicted"/>
<organism evidence="1 2">
    <name type="scientific">Adiantum capillus-veneris</name>
    <name type="common">Maidenhair fern</name>
    <dbReference type="NCBI Taxonomy" id="13818"/>
    <lineage>
        <taxon>Eukaryota</taxon>
        <taxon>Viridiplantae</taxon>
        <taxon>Streptophyta</taxon>
        <taxon>Embryophyta</taxon>
        <taxon>Tracheophyta</taxon>
        <taxon>Polypodiopsida</taxon>
        <taxon>Polypodiidae</taxon>
        <taxon>Polypodiales</taxon>
        <taxon>Pteridineae</taxon>
        <taxon>Pteridaceae</taxon>
        <taxon>Vittarioideae</taxon>
        <taxon>Adiantum</taxon>
    </lineage>
</organism>
<evidence type="ECO:0000313" key="2">
    <source>
        <dbReference type="Proteomes" id="UP000886520"/>
    </source>
</evidence>
<gene>
    <name evidence="1" type="ORF">GOP47_0006302</name>
</gene>
<dbReference type="Proteomes" id="UP000886520">
    <property type="component" value="Chromosome 6"/>
</dbReference>
<dbReference type="OrthoDB" id="2010500at2759"/>
<protein>
    <submittedName>
        <fullName evidence="1">Uncharacterized protein</fullName>
    </submittedName>
</protein>
<keyword evidence="2" id="KW-1185">Reference proteome</keyword>
<accession>A0A9D4V2L9</accession>
<comment type="caution">
    <text evidence="1">The sequence shown here is derived from an EMBL/GenBank/DDBJ whole genome shotgun (WGS) entry which is preliminary data.</text>
</comment>
<sequence length="164" mass="18822">MATLSCLKVISTNYQLDLKRLILSVTPTYLAKHLLNRLKHIGRRRQADKCPTNYSYQRKFYKFLRTFRMKHKVCRASGVLNRELGAGDIHHAHQLSLVHEHIDINDILEGAIDDGTINDDDSYGAVSDTPRIFLARIGSTLMMNSLKGTKMQNKKKTCLYMEKL</sequence>
<evidence type="ECO:0000313" key="1">
    <source>
        <dbReference type="EMBL" id="KAI5078631.1"/>
    </source>
</evidence>
<name>A0A9D4V2L9_ADICA</name>